<dbReference type="Proteomes" id="UP000241769">
    <property type="component" value="Unassembled WGS sequence"/>
</dbReference>
<feature type="compositionally biased region" description="Basic and acidic residues" evidence="5">
    <location>
        <begin position="1"/>
        <end position="12"/>
    </location>
</feature>
<feature type="transmembrane region" description="Helical" evidence="6">
    <location>
        <begin position="747"/>
        <end position="765"/>
    </location>
</feature>
<dbReference type="Pfam" id="PF10337">
    <property type="entry name" value="ArAE_2_N"/>
    <property type="match status" value="1"/>
</dbReference>
<comment type="caution">
    <text evidence="10">The sequence shown here is derived from an EMBL/GenBank/DDBJ whole genome shotgun (WGS) entry which is preliminary data.</text>
</comment>
<dbReference type="InterPro" id="IPR018823">
    <property type="entry name" value="ArAE_2_N"/>
</dbReference>
<evidence type="ECO:0000259" key="9">
    <source>
        <dbReference type="Pfam" id="PF13515"/>
    </source>
</evidence>
<feature type="region of interest" description="Disordered" evidence="5">
    <location>
        <begin position="1"/>
        <end position="52"/>
    </location>
</feature>
<feature type="transmembrane region" description="Helical" evidence="6">
    <location>
        <begin position="108"/>
        <end position="129"/>
    </location>
</feature>
<keyword evidence="3 6" id="KW-1133">Transmembrane helix</keyword>
<dbReference type="EMBL" id="MDYQ01000049">
    <property type="protein sequence ID" value="PRP85172.1"/>
    <property type="molecule type" value="Genomic_DNA"/>
</dbReference>
<dbReference type="GO" id="GO:0016020">
    <property type="term" value="C:membrane"/>
    <property type="evidence" value="ECO:0007669"/>
    <property type="project" value="UniProtKB-SubCell"/>
</dbReference>
<dbReference type="STRING" id="1890364.A0A2P6NMM5"/>
<keyword evidence="2 6" id="KW-0812">Transmembrane</keyword>
<gene>
    <name evidence="10" type="ORF">PROFUN_07119</name>
</gene>
<evidence type="ECO:0000313" key="11">
    <source>
        <dbReference type="Proteomes" id="UP000241769"/>
    </source>
</evidence>
<keyword evidence="4 6" id="KW-0472">Membrane</keyword>
<dbReference type="Pfam" id="PF10334">
    <property type="entry name" value="BRE4"/>
    <property type="match status" value="1"/>
</dbReference>
<dbReference type="InterPro" id="IPR023244">
    <property type="entry name" value="Brefeldin_A-sensitivity_4"/>
</dbReference>
<organism evidence="10 11">
    <name type="scientific">Planoprotostelium fungivorum</name>
    <dbReference type="NCBI Taxonomy" id="1890364"/>
    <lineage>
        <taxon>Eukaryota</taxon>
        <taxon>Amoebozoa</taxon>
        <taxon>Evosea</taxon>
        <taxon>Variosea</taxon>
        <taxon>Cavosteliida</taxon>
        <taxon>Cavosteliaceae</taxon>
        <taxon>Planoprotostelium</taxon>
    </lineage>
</organism>
<sequence>MRKDKKDDKSKDGLLNSVPDEEQDQPEREFRLEMPTRTLSRGNLKSNNGAGPAIQNEISIPIEVEAEEAVEEVEVKPSAASLWFNNKGNSFLSLFPKREYYRTRPFKNVVKSVVAYLLCTLCTFITPVAQTLGEFNFLASAAMIFVDMDLSMGGIFERFWISVLVMGVTFICSWGTLVTYQSSGIIMLTWIVSFTFCMSWMRAKFNVRWTSPISNALEVFFLTVIVGHRNMLKRDFEFSTFVLPFGLATIVGVIICLVVTAVVFPFSSTQLLQRELVTTFININKLLELNIRCFALEATPKEIQDVGTARNAVDTNSTKLANYLHDAKMEISRSYFSNDQKKKFIFLVRQLLVQSTAMTSCFTKDTKNTRKNDVLRNFVIAVTPSIKSLVVVCQRAAELLTDFFDSDGSDFEPQVWSDILAELDKEAEVLREVTSEAAETMSSISPVILSAKGHKRIRSFGNLENLEMETLLQGQQQAQQEDEMTQQSNASWEAIFRVNFFVASCDRLTVDFQKVLKYMLDLQKENMGRKRIQLPIWLSKFRKPKDKNAKRVDETESAPLSSNMEYRDNRAKDLDSRRIRRSQSLADSLQESLTESDAEEASKSLRARLRKMPSSAAIVGEQTRENSKTLGYRIWTITTFFTHTNEVVFAFKTALAIYLAALLFFLPQTQAFWDNIRAEWTLFTITALTSMTVGGNTLPSLYRVGGTIVGALWAVASWTIFPGNRLGLLFMSTLFAWPMFHMKLNTAYPRVGSVGLTTYIIILYGKYNGFVNFKKVSSEGQEITDSIEALAIKRSFCILFGILMVFLINRFVMPHLARKDLRIMISKTLHLTSEVFGLVTSQFLQKDKDSKGLKTASQLAQKIQMHISEEKALIAAAINEPRLKGPFPYKLYVEYVSSLQFLLDRILTLKLIIAGDFSPDVRKNIINPLNGMRKEMTTNIFMLLWIMAEAVRSKTPMPQHLPNAMKARNELISAFQKLPTVQLGEIREEQVEDYLLFCAYVESQKDLIIEIHKMVGLVKEEKYFLSYYDTCLSNKHRPIEKMQRARLLFLVVLWTAIVADDCFFLDSCNATLASVESLPTATSSLIFQSLKTDELPINLGSLAVKDITIRDSRLTWEQSNVSSISFAVRGSSLELIDSKILVQQDFSVNLDSDAPYSSIELSNSTLISNTSSFHRAQILFSGDNQPNTISSTFTRFTKGNLDIGSDIVWNGHLDVSSSFLRVIGGGFQISSQLSTTSWTIHNSTLMDAVLTFQFPITMEEVKSSSPGSSTIDFASGASIVNSSIDYLYHCNGCNVSNSILFKIPVRSTLRLSGLIQLLAQSCVSTTIEGSPGLVMRSTSRIDIIGSTLIGNMTWYAPRIFLSSTEIGKPSTHAMTSDESSGSFHADTIQIFDCAIEGSWSFIGQESTISQVTGSSSIHLAGHWSRFYSVHAKHLIMDEIDVSTDANIDVDQLTIGRLIISNSLDFITLGPSTSYTILRLFLRVIDLENSLKPVRGGIPTRFFGKLESKSDCSESTGNSSVLVSHDSTALYVTYVPPPPAVTYGWSDGVHTYIRLSAQDQSTSHCTDDLLFYHDLLVVDERGRSRTITSKDLSKPLGDTDYTYKFEALSDEDSCTRKRLTIHLKQKEGEAVTEEREVDLLPGDVVENQYYPWGNYNETDFWMGALGGSDSGKIHVLWNATRKPQACGYAAKFFKFDGGRAAIATGDTTITAASADRSDCPRAAVAALPAVSITFTKEGETLESRPYVPYASAYYSPDDFFPRLLAVSPSITPEDSELIMDVSIDDEKAWWKLKRSPSVDCPCGTYVTYVRLYHTNGTWSASVAVTADYNLIELHYGTYTMYTTGACALKQPEALQERIGGYGKTVKRDIRLDQPSGSKSRWIIIGAVAGAIVVFAVIVIAIVIVMRRRGQRVQYQTLN</sequence>
<evidence type="ECO:0000313" key="10">
    <source>
        <dbReference type="EMBL" id="PRP85172.1"/>
    </source>
</evidence>
<evidence type="ECO:0000256" key="4">
    <source>
        <dbReference type="ARBA" id="ARBA00023136"/>
    </source>
</evidence>
<dbReference type="PANTHER" id="PTHR47804">
    <property type="entry name" value="60S RIBOSOMAL PROTEIN L19"/>
    <property type="match status" value="1"/>
</dbReference>
<accession>A0A2P6NMM5</accession>
<dbReference type="OrthoDB" id="68611at2759"/>
<dbReference type="InterPro" id="IPR052430">
    <property type="entry name" value="IVT-Associated"/>
</dbReference>
<feature type="transmembrane region" description="Helical" evidence="6">
    <location>
        <begin position="701"/>
        <end position="721"/>
    </location>
</feature>
<proteinExistence type="predicted"/>
<comment type="subcellular location">
    <subcellularLocation>
        <location evidence="1">Membrane</location>
        <topology evidence="1">Multi-pass membrane protein</topology>
    </subcellularLocation>
</comment>
<feature type="compositionally biased region" description="Basic and acidic residues" evidence="5">
    <location>
        <begin position="565"/>
        <end position="577"/>
    </location>
</feature>
<dbReference type="PANTHER" id="PTHR47804:SF3">
    <property type="entry name" value="PROTEIN BRE4"/>
    <property type="match status" value="1"/>
</dbReference>
<name>A0A2P6NMM5_9EUKA</name>
<feature type="transmembrane region" description="Helical" evidence="6">
    <location>
        <begin position="678"/>
        <end position="695"/>
    </location>
</feature>
<feature type="compositionally biased region" description="Basic and acidic residues" evidence="5">
    <location>
        <begin position="25"/>
        <end position="34"/>
    </location>
</feature>
<keyword evidence="11" id="KW-1185">Reference proteome</keyword>
<evidence type="ECO:0000256" key="2">
    <source>
        <dbReference type="ARBA" id="ARBA00022692"/>
    </source>
</evidence>
<feature type="transmembrane region" description="Helical" evidence="6">
    <location>
        <begin position="791"/>
        <end position="812"/>
    </location>
</feature>
<evidence type="ECO:0000259" key="7">
    <source>
        <dbReference type="Pfam" id="PF10334"/>
    </source>
</evidence>
<evidence type="ECO:0000256" key="1">
    <source>
        <dbReference type="ARBA" id="ARBA00004141"/>
    </source>
</evidence>
<feature type="transmembrane region" description="Helical" evidence="6">
    <location>
        <begin position="1880"/>
        <end position="1904"/>
    </location>
</feature>
<feature type="domain" description="Putative ER transporter 6TM N-terminal" evidence="8">
    <location>
        <begin position="184"/>
        <end position="359"/>
    </location>
</feature>
<evidence type="ECO:0000256" key="6">
    <source>
        <dbReference type="SAM" id="Phobius"/>
    </source>
</evidence>
<protein>
    <submittedName>
        <fullName evidence="10">Uncharacterized protein</fullName>
    </submittedName>
</protein>
<reference evidence="10 11" key="1">
    <citation type="journal article" date="2018" name="Genome Biol. Evol.">
        <title>Multiple Roots of Fruiting Body Formation in Amoebozoa.</title>
        <authorList>
            <person name="Hillmann F."/>
            <person name="Forbes G."/>
            <person name="Novohradska S."/>
            <person name="Ferling I."/>
            <person name="Riege K."/>
            <person name="Groth M."/>
            <person name="Westermann M."/>
            <person name="Marz M."/>
            <person name="Spaller T."/>
            <person name="Winckler T."/>
            <person name="Schaap P."/>
            <person name="Glockner G."/>
        </authorList>
    </citation>
    <scope>NUCLEOTIDE SEQUENCE [LARGE SCALE GENOMIC DNA]</scope>
    <source>
        <strain evidence="10 11">Jena</strain>
    </source>
</reference>
<evidence type="ECO:0000256" key="5">
    <source>
        <dbReference type="SAM" id="MobiDB-lite"/>
    </source>
</evidence>
<feature type="transmembrane region" description="Helical" evidence="6">
    <location>
        <begin position="159"/>
        <end position="177"/>
    </location>
</feature>
<dbReference type="PRINTS" id="PR02047">
    <property type="entry name" value="BREFELDNASP4"/>
</dbReference>
<evidence type="ECO:0000259" key="8">
    <source>
        <dbReference type="Pfam" id="PF10337"/>
    </source>
</evidence>
<dbReference type="Pfam" id="PF13515">
    <property type="entry name" value="FUSC_2"/>
    <property type="match status" value="1"/>
</dbReference>
<dbReference type="InParanoid" id="A0A2P6NMM5"/>
<feature type="domain" description="DUF2421" evidence="7">
    <location>
        <begin position="814"/>
        <end position="1020"/>
    </location>
</feature>
<feature type="region of interest" description="Disordered" evidence="5">
    <location>
        <begin position="548"/>
        <end position="577"/>
    </location>
</feature>
<feature type="transmembrane region" description="Helical" evidence="6">
    <location>
        <begin position="647"/>
        <end position="666"/>
    </location>
</feature>
<evidence type="ECO:0000256" key="3">
    <source>
        <dbReference type="ARBA" id="ARBA00022989"/>
    </source>
</evidence>
<dbReference type="InterPro" id="IPR049453">
    <property type="entry name" value="Memb_transporter_dom"/>
</dbReference>
<feature type="transmembrane region" description="Helical" evidence="6">
    <location>
        <begin position="241"/>
        <end position="266"/>
    </location>
</feature>
<feature type="compositionally biased region" description="Polar residues" evidence="5">
    <location>
        <begin position="37"/>
        <end position="49"/>
    </location>
</feature>
<feature type="domain" description="Integral membrane bound transporter" evidence="9">
    <location>
        <begin position="673"/>
        <end position="808"/>
    </location>
</feature>
<dbReference type="InterPro" id="IPR018820">
    <property type="entry name" value="BRE4-related_DUF2421"/>
</dbReference>